<keyword evidence="3" id="KW-1185">Reference proteome</keyword>
<proteinExistence type="predicted"/>
<dbReference type="Proteomes" id="UP001152561">
    <property type="component" value="Unassembled WGS sequence"/>
</dbReference>
<dbReference type="OrthoDB" id="1303247at2759"/>
<evidence type="ECO:0000313" key="3">
    <source>
        <dbReference type="Proteomes" id="UP001152561"/>
    </source>
</evidence>
<dbReference type="EMBL" id="JAJAGQ010000012">
    <property type="protein sequence ID" value="KAJ8547134.1"/>
    <property type="molecule type" value="Genomic_DNA"/>
</dbReference>
<protein>
    <submittedName>
        <fullName evidence="2">Uncharacterized protein</fullName>
    </submittedName>
</protein>
<gene>
    <name evidence="2" type="ORF">K7X08_010720</name>
</gene>
<keyword evidence="1" id="KW-0175">Coiled coil</keyword>
<organism evidence="2 3">
    <name type="scientific">Anisodus acutangulus</name>
    <dbReference type="NCBI Taxonomy" id="402998"/>
    <lineage>
        <taxon>Eukaryota</taxon>
        <taxon>Viridiplantae</taxon>
        <taxon>Streptophyta</taxon>
        <taxon>Embryophyta</taxon>
        <taxon>Tracheophyta</taxon>
        <taxon>Spermatophyta</taxon>
        <taxon>Magnoliopsida</taxon>
        <taxon>eudicotyledons</taxon>
        <taxon>Gunneridae</taxon>
        <taxon>Pentapetalae</taxon>
        <taxon>asterids</taxon>
        <taxon>lamiids</taxon>
        <taxon>Solanales</taxon>
        <taxon>Solanaceae</taxon>
        <taxon>Solanoideae</taxon>
        <taxon>Hyoscyameae</taxon>
        <taxon>Anisodus</taxon>
    </lineage>
</organism>
<evidence type="ECO:0000313" key="2">
    <source>
        <dbReference type="EMBL" id="KAJ8547134.1"/>
    </source>
</evidence>
<comment type="caution">
    <text evidence="2">The sequence shown here is derived from an EMBL/GenBank/DDBJ whole genome shotgun (WGS) entry which is preliminary data.</text>
</comment>
<evidence type="ECO:0000256" key="1">
    <source>
        <dbReference type="SAM" id="Coils"/>
    </source>
</evidence>
<dbReference type="AlphaFoldDB" id="A0A9Q1M090"/>
<accession>A0A9Q1M090</accession>
<name>A0A9Q1M090_9SOLA</name>
<feature type="coiled-coil region" evidence="1">
    <location>
        <begin position="110"/>
        <end position="144"/>
    </location>
</feature>
<sequence length="195" mass="22378">MSTYLLSSLFCNENTAQSAKLLFNNLIVLPLKDLTGPENETSMKETLSIQADILFLFSEEQAKRILELKLEFPTLVHGWREYSRSQMHSQKFFADLEKTSNMVATSAKDEECLKIRYEELQSKKKELLAQLEAVQKEMAGIAEQRHEKFKQTKQLVSLSEKNAGRTKEKQLVMSIASPKLNNLVDQWAAIQSLFM</sequence>
<reference evidence="3" key="1">
    <citation type="journal article" date="2023" name="Proc. Natl. Acad. Sci. U.S.A.">
        <title>Genomic and structural basis for evolution of tropane alkaloid biosynthesis.</title>
        <authorList>
            <person name="Wanga Y.-J."/>
            <person name="Taina T."/>
            <person name="Yua J.-Y."/>
            <person name="Lia J."/>
            <person name="Xua B."/>
            <person name="Chenc J."/>
            <person name="D'Auriad J.C."/>
            <person name="Huanga J.-P."/>
            <person name="Huanga S.-X."/>
        </authorList>
    </citation>
    <scope>NUCLEOTIDE SEQUENCE [LARGE SCALE GENOMIC DNA]</scope>
    <source>
        <strain evidence="3">cv. KIB-2019</strain>
    </source>
</reference>